<protein>
    <recommendedName>
        <fullName evidence="4">O-methyltransferase C-terminal domain-containing protein</fullName>
    </recommendedName>
</protein>
<evidence type="ECO:0000313" key="6">
    <source>
        <dbReference type="Proteomes" id="UP001521785"/>
    </source>
</evidence>
<dbReference type="EMBL" id="JAKJXO020000005">
    <property type="protein sequence ID" value="KAL1604756.1"/>
    <property type="molecule type" value="Genomic_DNA"/>
</dbReference>
<keyword evidence="2" id="KW-0808">Transferase</keyword>
<evidence type="ECO:0000256" key="3">
    <source>
        <dbReference type="ARBA" id="ARBA00022691"/>
    </source>
</evidence>
<evidence type="ECO:0000313" key="5">
    <source>
        <dbReference type="EMBL" id="KAL1604756.1"/>
    </source>
</evidence>
<evidence type="ECO:0000259" key="4">
    <source>
        <dbReference type="Pfam" id="PF00891"/>
    </source>
</evidence>
<proteinExistence type="predicted"/>
<keyword evidence="6" id="KW-1185">Reference proteome</keyword>
<dbReference type="InterPro" id="IPR001077">
    <property type="entry name" value="COMT_C"/>
</dbReference>
<dbReference type="Gene3D" id="3.40.50.150">
    <property type="entry name" value="Vaccinia Virus protein VP39"/>
    <property type="match status" value="1"/>
</dbReference>
<keyword evidence="3" id="KW-0949">S-adenosyl-L-methionine</keyword>
<dbReference type="PANTHER" id="PTHR43712">
    <property type="entry name" value="PUTATIVE (AFU_ORTHOLOGUE AFUA_4G14580)-RELATED"/>
    <property type="match status" value="1"/>
</dbReference>
<evidence type="ECO:0000256" key="1">
    <source>
        <dbReference type="ARBA" id="ARBA00022603"/>
    </source>
</evidence>
<gene>
    <name evidence="5" type="ORF">SLS60_004296</name>
</gene>
<dbReference type="Proteomes" id="UP001521785">
    <property type="component" value="Unassembled WGS sequence"/>
</dbReference>
<reference evidence="5 6" key="1">
    <citation type="submission" date="2024-02" db="EMBL/GenBank/DDBJ databases">
        <title>De novo assembly and annotation of 12 fungi associated with fruit tree decline syndrome in Ontario, Canada.</title>
        <authorList>
            <person name="Sulman M."/>
            <person name="Ellouze W."/>
            <person name="Ilyukhin E."/>
        </authorList>
    </citation>
    <scope>NUCLEOTIDE SEQUENCE [LARGE SCALE GENOMIC DNA]</scope>
    <source>
        <strain evidence="5 6">M42-189</strain>
    </source>
</reference>
<evidence type="ECO:0000256" key="2">
    <source>
        <dbReference type="ARBA" id="ARBA00022679"/>
    </source>
</evidence>
<dbReference type="Pfam" id="PF00891">
    <property type="entry name" value="Methyltransf_2"/>
    <property type="match status" value="1"/>
</dbReference>
<name>A0ABR3RJZ1_9PLEO</name>
<sequence length="279" mass="31900">MAAEIAQKTHLIDQHLAEKGLPFPSFDAAAPADTKLPPTWSKRGYQSCKQHKNVDESWPAAGKVVDALKKWPQAAEPNETGLSLANDTDKPFYAVLAQYPQRAKRFGQAMSFFTTGDGYALRHLTDGYPWDTIWHFQELPEVVANAKPEEGLNVEFMTHDFFNEQPVKHGDVYYLRWTLYNWLDTYYVRILRALIPALKKGARMLVMDFVMPPPGVLPNGLDRKLRAMDLTMLEIANAKERDPEEWKGLFGEADRRFIFKGIKQFPASRLAIIETAWEE</sequence>
<dbReference type="InterPro" id="IPR029063">
    <property type="entry name" value="SAM-dependent_MTases_sf"/>
</dbReference>
<feature type="domain" description="O-methyltransferase C-terminal" evidence="4">
    <location>
        <begin position="116"/>
        <end position="253"/>
    </location>
</feature>
<dbReference type="PROSITE" id="PS51683">
    <property type="entry name" value="SAM_OMT_II"/>
    <property type="match status" value="1"/>
</dbReference>
<organism evidence="5 6">
    <name type="scientific">Paraconiothyrium brasiliense</name>
    <dbReference type="NCBI Taxonomy" id="300254"/>
    <lineage>
        <taxon>Eukaryota</taxon>
        <taxon>Fungi</taxon>
        <taxon>Dikarya</taxon>
        <taxon>Ascomycota</taxon>
        <taxon>Pezizomycotina</taxon>
        <taxon>Dothideomycetes</taxon>
        <taxon>Pleosporomycetidae</taxon>
        <taxon>Pleosporales</taxon>
        <taxon>Massarineae</taxon>
        <taxon>Didymosphaeriaceae</taxon>
        <taxon>Paraconiothyrium</taxon>
    </lineage>
</organism>
<dbReference type="InterPro" id="IPR016461">
    <property type="entry name" value="COMT-like"/>
</dbReference>
<keyword evidence="1" id="KW-0489">Methyltransferase</keyword>
<dbReference type="PANTHER" id="PTHR43712:SF16">
    <property type="entry name" value="O-METHYLTRANSFERASE ELCB"/>
    <property type="match status" value="1"/>
</dbReference>
<accession>A0ABR3RJZ1</accession>
<dbReference type="SUPFAM" id="SSF53335">
    <property type="entry name" value="S-adenosyl-L-methionine-dependent methyltransferases"/>
    <property type="match status" value="1"/>
</dbReference>
<comment type="caution">
    <text evidence="5">The sequence shown here is derived from an EMBL/GenBank/DDBJ whole genome shotgun (WGS) entry which is preliminary data.</text>
</comment>